<evidence type="ECO:0000313" key="2">
    <source>
        <dbReference type="Proteomes" id="UP001207468"/>
    </source>
</evidence>
<protein>
    <submittedName>
        <fullName evidence="1">Uncharacterized protein</fullName>
    </submittedName>
</protein>
<comment type="caution">
    <text evidence="1">The sequence shown here is derived from an EMBL/GenBank/DDBJ whole genome shotgun (WGS) entry which is preliminary data.</text>
</comment>
<organism evidence="1 2">
    <name type="scientific">Russula earlei</name>
    <dbReference type="NCBI Taxonomy" id="71964"/>
    <lineage>
        <taxon>Eukaryota</taxon>
        <taxon>Fungi</taxon>
        <taxon>Dikarya</taxon>
        <taxon>Basidiomycota</taxon>
        <taxon>Agaricomycotina</taxon>
        <taxon>Agaricomycetes</taxon>
        <taxon>Russulales</taxon>
        <taxon>Russulaceae</taxon>
        <taxon>Russula</taxon>
    </lineage>
</organism>
<sequence length="571" mass="61555">MPVALQSNKSLGFSFDPPLLVPSRPNGPFSQNVSRSLRIANPNVDPVAFKIKTTAPKLYVVRPNGGRIEPGESVEVQVIDQEMKEESSLDAKNSDKFLIQSMLIPEEKAAVPLHELWYLHGQEPKIVYIPPNGFPLEVEDEDESPHRMSVITDVAPDNSGRPSTHGTPGDQFSIIQEPSHPAAPPDSSALPEEPSSEDAASGVGVTNWNLYSPQPLPPPTPLVMFAPSRPDPEFVSQYKDAQEDIQWLSALLAADPDLSSVVGSSTNPAVLQERHHTSQVQTANVTVVGSEETNVSHPSLQPEGVSPQVVVTPSPIDKSPTRELSSTWLPKQSDRPTADPSATPESPITDPPSKLERRPEKSLPPIPEPSPAAEVTPARISDIVSPPESPLTEILPLPSPVTPIALESHASHPQETFIRIEMEDAVDAALPVQQSDRIEPHGTDERQLPTDTSSQREEAFMAPMIFDPHKYVTKRMNRKTKSSSNSVSIDHPSSVLMATGIPPKNVDDTSTIPLQDCMGPCEEGVAVLIADSGAMEDTSFTNSFEGVQSALGPSATEQPYVLNVGGHCIGN</sequence>
<dbReference type="EMBL" id="JAGFNK010000009">
    <property type="protein sequence ID" value="KAI9512450.1"/>
    <property type="molecule type" value="Genomic_DNA"/>
</dbReference>
<name>A0ACC0UL47_9AGAM</name>
<reference evidence="1" key="1">
    <citation type="submission" date="2021-03" db="EMBL/GenBank/DDBJ databases">
        <title>Evolutionary priming and transition to the ectomycorrhizal habit in an iconic lineage of mushroom-forming fungi: is preadaptation a requirement?</title>
        <authorList>
            <consortium name="DOE Joint Genome Institute"/>
            <person name="Looney B.P."/>
            <person name="Miyauchi S."/>
            <person name="Morin E."/>
            <person name="Drula E."/>
            <person name="Courty P.E."/>
            <person name="Chicoki N."/>
            <person name="Fauchery L."/>
            <person name="Kohler A."/>
            <person name="Kuo A."/>
            <person name="LaButti K."/>
            <person name="Pangilinan J."/>
            <person name="Lipzen A."/>
            <person name="Riley R."/>
            <person name="Andreopoulos W."/>
            <person name="He G."/>
            <person name="Johnson J."/>
            <person name="Barry K.W."/>
            <person name="Grigoriev I.V."/>
            <person name="Nagy L."/>
            <person name="Hibbett D."/>
            <person name="Henrissat B."/>
            <person name="Matheny P.B."/>
            <person name="Labbe J."/>
            <person name="Martin A.F."/>
        </authorList>
    </citation>
    <scope>NUCLEOTIDE SEQUENCE</scope>
    <source>
        <strain evidence="1">BPL698</strain>
    </source>
</reference>
<gene>
    <name evidence="1" type="ORF">F5148DRAFT_903480</name>
</gene>
<keyword evidence="2" id="KW-1185">Reference proteome</keyword>
<accession>A0ACC0UL47</accession>
<proteinExistence type="predicted"/>
<evidence type="ECO:0000313" key="1">
    <source>
        <dbReference type="EMBL" id="KAI9512450.1"/>
    </source>
</evidence>
<dbReference type="Proteomes" id="UP001207468">
    <property type="component" value="Unassembled WGS sequence"/>
</dbReference>